<comment type="similarity">
    <text evidence="2">Belongs to the autoinducer-2 exporter (AI-2E) (TC 2.A.86) family.</text>
</comment>
<evidence type="ECO:0000256" key="2">
    <source>
        <dbReference type="ARBA" id="ARBA00009773"/>
    </source>
</evidence>
<keyword evidence="7 8" id="KW-0472">Membrane</keyword>
<keyword evidence="3" id="KW-0813">Transport</keyword>
<dbReference type="PANTHER" id="PTHR21716:SF67">
    <property type="entry name" value="TRANSPORT PROTEIN YDIK-RELATED"/>
    <property type="match status" value="1"/>
</dbReference>
<dbReference type="Proteomes" id="UP001367030">
    <property type="component" value="Unassembled WGS sequence"/>
</dbReference>
<comment type="caution">
    <text evidence="9">The sequence shown here is derived from an EMBL/GenBank/DDBJ whole genome shotgun (WGS) entry which is preliminary data.</text>
</comment>
<feature type="transmembrane region" description="Helical" evidence="8">
    <location>
        <begin position="226"/>
        <end position="256"/>
    </location>
</feature>
<keyword evidence="6 8" id="KW-1133">Transmembrane helix</keyword>
<evidence type="ECO:0000256" key="6">
    <source>
        <dbReference type="ARBA" id="ARBA00022989"/>
    </source>
</evidence>
<organism evidence="9 10">
    <name type="scientific">Variovorax robiniae</name>
    <dbReference type="NCBI Taxonomy" id="1836199"/>
    <lineage>
        <taxon>Bacteria</taxon>
        <taxon>Pseudomonadati</taxon>
        <taxon>Pseudomonadota</taxon>
        <taxon>Betaproteobacteria</taxon>
        <taxon>Burkholderiales</taxon>
        <taxon>Comamonadaceae</taxon>
        <taxon>Variovorax</taxon>
    </lineage>
</organism>
<dbReference type="PANTHER" id="PTHR21716">
    <property type="entry name" value="TRANSMEMBRANE PROTEIN"/>
    <property type="match status" value="1"/>
</dbReference>
<protein>
    <submittedName>
        <fullName evidence="9">AI-2E family transporter YdiK</fullName>
    </submittedName>
</protein>
<evidence type="ECO:0000313" key="10">
    <source>
        <dbReference type="Proteomes" id="UP001367030"/>
    </source>
</evidence>
<keyword evidence="10" id="KW-1185">Reference proteome</keyword>
<evidence type="ECO:0000256" key="8">
    <source>
        <dbReference type="SAM" id="Phobius"/>
    </source>
</evidence>
<evidence type="ECO:0000256" key="5">
    <source>
        <dbReference type="ARBA" id="ARBA00022692"/>
    </source>
</evidence>
<gene>
    <name evidence="9" type="primary">ydiK</name>
    <name evidence="9" type="ORF">WKW79_26300</name>
</gene>
<keyword evidence="4" id="KW-1003">Cell membrane</keyword>
<dbReference type="InterPro" id="IPR002549">
    <property type="entry name" value="AI-2E-like"/>
</dbReference>
<accession>A0ABU8XED7</accession>
<dbReference type="NCBIfam" id="NF008216">
    <property type="entry name" value="PRK10983.1"/>
    <property type="match status" value="1"/>
</dbReference>
<feature type="transmembrane region" description="Helical" evidence="8">
    <location>
        <begin position="65"/>
        <end position="89"/>
    </location>
</feature>
<keyword evidence="5 8" id="KW-0812">Transmembrane</keyword>
<sequence length="378" mass="40081">MQEPRVDLAKLTFGVLTIVLLILSSLWILRPFLGATIWAAMLVVATWPALLWFEARLWNRRGPAVLVMVLILLLLFVLPLTMAITTIAANADDVIAWVKELTREGPLLLPDWVAQLPFVGPKLATAWNELVASGVSGVEAKVTPYARQVTSWLVSQLGVVGALSVQFVLTVAIAGVMYAGGEEAANWMRRFGRRLGGVRGEDAIVLAGKAIRGVAMGVGVTAIVQAVIGGIGLAIAGIPFASLLTAVMFMLCIVQVGPTLVLAPATIWMFWNGSTGWGIFLAVWTLVVGTMDNFIRPMLIKRGADLPLLLIFAGVIGGLLGFGLVGIFVGPVILAVAYTLIDAWLEDKDVDGMPVVAVPATAPIVVPVAPVEATRPPA</sequence>
<dbReference type="Pfam" id="PF01594">
    <property type="entry name" value="AI-2E_transport"/>
    <property type="match status" value="1"/>
</dbReference>
<evidence type="ECO:0000256" key="3">
    <source>
        <dbReference type="ARBA" id="ARBA00022448"/>
    </source>
</evidence>
<feature type="transmembrane region" description="Helical" evidence="8">
    <location>
        <begin position="268"/>
        <end position="287"/>
    </location>
</feature>
<feature type="transmembrane region" description="Helical" evidence="8">
    <location>
        <begin position="157"/>
        <end position="180"/>
    </location>
</feature>
<reference evidence="9 10" key="1">
    <citation type="submission" date="2024-03" db="EMBL/GenBank/DDBJ databases">
        <title>Novel species of the genus Variovorax.</title>
        <authorList>
            <person name="Liu Q."/>
            <person name="Xin Y.-H."/>
        </authorList>
    </citation>
    <scope>NUCLEOTIDE SEQUENCE [LARGE SCALE GENOMIC DNA]</scope>
    <source>
        <strain evidence="9 10">KACC 18901</strain>
    </source>
</reference>
<proteinExistence type="inferred from homology"/>
<feature type="transmembrane region" description="Helical" evidence="8">
    <location>
        <begin position="308"/>
        <end position="341"/>
    </location>
</feature>
<comment type="subcellular location">
    <subcellularLocation>
        <location evidence="1">Cell membrane</location>
        <topology evidence="1">Multi-pass membrane protein</topology>
    </subcellularLocation>
</comment>
<name>A0ABU8XED7_9BURK</name>
<evidence type="ECO:0000313" key="9">
    <source>
        <dbReference type="EMBL" id="MEJ8858106.1"/>
    </source>
</evidence>
<feature type="transmembrane region" description="Helical" evidence="8">
    <location>
        <begin position="12"/>
        <end position="29"/>
    </location>
</feature>
<evidence type="ECO:0000256" key="4">
    <source>
        <dbReference type="ARBA" id="ARBA00022475"/>
    </source>
</evidence>
<feature type="transmembrane region" description="Helical" evidence="8">
    <location>
        <begin position="35"/>
        <end position="53"/>
    </location>
</feature>
<evidence type="ECO:0000256" key="7">
    <source>
        <dbReference type="ARBA" id="ARBA00023136"/>
    </source>
</evidence>
<evidence type="ECO:0000256" key="1">
    <source>
        <dbReference type="ARBA" id="ARBA00004651"/>
    </source>
</evidence>
<dbReference type="RefSeq" id="WP_340338170.1">
    <property type="nucleotide sequence ID" value="NZ_JBBKZS010000014.1"/>
</dbReference>
<dbReference type="EMBL" id="JBBKZS010000014">
    <property type="protein sequence ID" value="MEJ8858106.1"/>
    <property type="molecule type" value="Genomic_DNA"/>
</dbReference>